<dbReference type="PANTHER" id="PTHR24026">
    <property type="entry name" value="FAT ATYPICAL CADHERIN-RELATED"/>
    <property type="match status" value="1"/>
</dbReference>
<dbReference type="CDD" id="cd00110">
    <property type="entry name" value="LamG"/>
    <property type="match status" value="2"/>
</dbReference>
<evidence type="ECO:0000313" key="30">
    <source>
        <dbReference type="Proteomes" id="UP000837857"/>
    </source>
</evidence>
<evidence type="ECO:0000256" key="12">
    <source>
        <dbReference type="ARBA" id="ARBA00023170"/>
    </source>
</evidence>
<feature type="disulfide bond" evidence="17">
    <location>
        <begin position="2030"/>
        <end position="2039"/>
    </location>
</feature>
<evidence type="ECO:0000256" key="17">
    <source>
        <dbReference type="PROSITE-ProRule" id="PRU00076"/>
    </source>
</evidence>
<evidence type="ECO:0000256" key="10">
    <source>
        <dbReference type="ARBA" id="ARBA00023136"/>
    </source>
</evidence>
<dbReference type="InterPro" id="IPR001879">
    <property type="entry name" value="GPCR_2_extracellular_dom"/>
</dbReference>
<dbReference type="Pfam" id="PF00053">
    <property type="entry name" value="EGF_laminin"/>
    <property type="match status" value="1"/>
</dbReference>
<feature type="region of interest" description="Disordered" evidence="19">
    <location>
        <begin position="3062"/>
        <end position="3267"/>
    </location>
</feature>
<evidence type="ECO:0000256" key="3">
    <source>
        <dbReference type="ARBA" id="ARBA00022475"/>
    </source>
</evidence>
<keyword evidence="3" id="KW-1003">Cell membrane</keyword>
<dbReference type="SMART" id="SM00303">
    <property type="entry name" value="GPS"/>
    <property type="match status" value="1"/>
</dbReference>
<dbReference type="Proteomes" id="UP000837857">
    <property type="component" value="Chromosome 8"/>
</dbReference>
<feature type="compositionally biased region" description="Low complexity" evidence="19">
    <location>
        <begin position="3103"/>
        <end position="3113"/>
    </location>
</feature>
<dbReference type="Pfam" id="PF00008">
    <property type="entry name" value="EGF"/>
    <property type="match status" value="2"/>
</dbReference>
<evidence type="ECO:0000313" key="29">
    <source>
        <dbReference type="EMBL" id="CAH2075506.1"/>
    </source>
</evidence>
<dbReference type="InterPro" id="IPR013320">
    <property type="entry name" value="ConA-like_dom_sf"/>
</dbReference>
<feature type="transmembrane region" description="Helical" evidence="20">
    <location>
        <begin position="2775"/>
        <end position="2794"/>
    </location>
</feature>
<feature type="domain" description="EGF-like" evidence="23">
    <location>
        <begin position="2004"/>
        <end position="2040"/>
    </location>
</feature>
<dbReference type="PROSITE" id="PS50027">
    <property type="entry name" value="EGF_LAM_2"/>
    <property type="match status" value="1"/>
</dbReference>
<dbReference type="PROSITE" id="PS50261">
    <property type="entry name" value="G_PROTEIN_RECEP_F2_4"/>
    <property type="match status" value="1"/>
</dbReference>
<dbReference type="Pfam" id="PF01825">
    <property type="entry name" value="GPS"/>
    <property type="match status" value="1"/>
</dbReference>
<feature type="domain" description="Laminin G" evidence="22">
    <location>
        <begin position="1834"/>
        <end position="2002"/>
    </location>
</feature>
<feature type="region of interest" description="Disordered" evidence="19">
    <location>
        <begin position="2571"/>
        <end position="2602"/>
    </location>
</feature>
<keyword evidence="12" id="KW-0675">Receptor</keyword>
<evidence type="ECO:0000259" key="25">
    <source>
        <dbReference type="PROSITE" id="PS50221"/>
    </source>
</evidence>
<dbReference type="EMBL" id="OW152820">
    <property type="protein sequence ID" value="CAH2075506.1"/>
    <property type="molecule type" value="Genomic_DNA"/>
</dbReference>
<feature type="region of interest" description="Disordered" evidence="19">
    <location>
        <begin position="3370"/>
        <end position="3405"/>
    </location>
</feature>
<organism evidence="29 30">
    <name type="scientific">Iphiclides podalirius</name>
    <name type="common">scarce swallowtail</name>
    <dbReference type="NCBI Taxonomy" id="110791"/>
    <lineage>
        <taxon>Eukaryota</taxon>
        <taxon>Metazoa</taxon>
        <taxon>Ecdysozoa</taxon>
        <taxon>Arthropoda</taxon>
        <taxon>Hexapoda</taxon>
        <taxon>Insecta</taxon>
        <taxon>Pterygota</taxon>
        <taxon>Neoptera</taxon>
        <taxon>Endopterygota</taxon>
        <taxon>Lepidoptera</taxon>
        <taxon>Glossata</taxon>
        <taxon>Ditrysia</taxon>
        <taxon>Papilionoidea</taxon>
        <taxon>Papilionidae</taxon>
        <taxon>Papilioninae</taxon>
        <taxon>Iphiclides</taxon>
    </lineage>
</organism>
<evidence type="ECO:0000256" key="19">
    <source>
        <dbReference type="SAM" id="MobiDB-lite"/>
    </source>
</evidence>
<dbReference type="Gene3D" id="4.10.1240.10">
    <property type="entry name" value="GPCR, family 2, extracellular hormone receptor domain"/>
    <property type="match status" value="1"/>
</dbReference>
<evidence type="ECO:0000256" key="9">
    <source>
        <dbReference type="ARBA" id="ARBA00023040"/>
    </source>
</evidence>
<dbReference type="Pfam" id="PF23592">
    <property type="entry name" value="Cadherin_CELSR2_9th"/>
    <property type="match status" value="1"/>
</dbReference>
<dbReference type="PROSITE" id="PS50268">
    <property type="entry name" value="CADHERIN_2"/>
    <property type="match status" value="9"/>
</dbReference>
<dbReference type="InterPro" id="IPR002126">
    <property type="entry name" value="Cadherin-like_dom"/>
</dbReference>
<keyword evidence="5 20" id="KW-0812">Transmembrane</keyword>
<dbReference type="InterPro" id="IPR000832">
    <property type="entry name" value="GPCR_2_secretin-like"/>
</dbReference>
<feature type="transmembrane region" description="Helical" evidence="20">
    <location>
        <begin position="2845"/>
        <end position="2863"/>
    </location>
</feature>
<dbReference type="PRINTS" id="PR00205">
    <property type="entry name" value="CADHERIN"/>
</dbReference>
<keyword evidence="14" id="KW-0807">Transducer</keyword>
<evidence type="ECO:0000259" key="27">
    <source>
        <dbReference type="PROSITE" id="PS50261"/>
    </source>
</evidence>
<evidence type="ECO:0000256" key="20">
    <source>
        <dbReference type="SAM" id="Phobius"/>
    </source>
</evidence>
<dbReference type="CDD" id="cd00054">
    <property type="entry name" value="EGF_CA"/>
    <property type="match status" value="2"/>
</dbReference>
<dbReference type="SMART" id="SM00179">
    <property type="entry name" value="EGF_CA"/>
    <property type="match status" value="2"/>
</dbReference>
<feature type="domain" description="GAIN-B" evidence="25">
    <location>
        <begin position="2574"/>
        <end position="2761"/>
    </location>
</feature>
<evidence type="ECO:0000256" key="14">
    <source>
        <dbReference type="ARBA" id="ARBA00023224"/>
    </source>
</evidence>
<dbReference type="InterPro" id="IPR057244">
    <property type="entry name" value="GAIN_B"/>
</dbReference>
<protein>
    <recommendedName>
        <fullName evidence="31">Protocadherin-like wing polarity protein stan</fullName>
    </recommendedName>
</protein>
<evidence type="ECO:0000256" key="11">
    <source>
        <dbReference type="ARBA" id="ARBA00023157"/>
    </source>
</evidence>
<keyword evidence="9" id="KW-0297">G-protein coupled receptor</keyword>
<evidence type="ECO:0000256" key="15">
    <source>
        <dbReference type="ARBA" id="ARBA00023292"/>
    </source>
</evidence>
<keyword evidence="7 16" id="KW-0106">Calcium</keyword>
<keyword evidence="13" id="KW-0325">Glycoprotein</keyword>
<dbReference type="SMART" id="SM00008">
    <property type="entry name" value="HormR"/>
    <property type="match status" value="1"/>
</dbReference>
<dbReference type="Gene3D" id="2.10.25.10">
    <property type="entry name" value="Laminin"/>
    <property type="match status" value="3"/>
</dbReference>
<feature type="domain" description="Cadherin" evidence="28">
    <location>
        <begin position="909"/>
        <end position="1020"/>
    </location>
</feature>
<feature type="disulfide bond" evidence="18">
    <location>
        <begin position="2136"/>
        <end position="2148"/>
    </location>
</feature>
<evidence type="ECO:0000256" key="2">
    <source>
        <dbReference type="ARBA" id="ARBA00022473"/>
    </source>
</evidence>
<dbReference type="InterPro" id="IPR000742">
    <property type="entry name" value="EGF"/>
</dbReference>
<feature type="transmembrane region" description="Helical" evidence="20">
    <location>
        <begin position="2875"/>
        <end position="2898"/>
    </location>
</feature>
<feature type="disulfide bond" evidence="17">
    <location>
        <begin position="1527"/>
        <end position="1536"/>
    </location>
</feature>
<keyword evidence="8 20" id="KW-1133">Transmembrane helix</keyword>
<feature type="disulfide bond" evidence="17">
    <location>
        <begin position="2048"/>
        <end position="2065"/>
    </location>
</feature>
<feature type="signal peptide" evidence="21">
    <location>
        <begin position="1"/>
        <end position="20"/>
    </location>
</feature>
<dbReference type="InterPro" id="IPR001791">
    <property type="entry name" value="Laminin_G"/>
</dbReference>
<feature type="domain" description="Cadherin" evidence="28">
    <location>
        <begin position="356"/>
        <end position="460"/>
    </location>
</feature>
<dbReference type="InterPro" id="IPR020894">
    <property type="entry name" value="Cadherin_CS"/>
</dbReference>
<evidence type="ECO:0000256" key="8">
    <source>
        <dbReference type="ARBA" id="ARBA00022989"/>
    </source>
</evidence>
<feature type="compositionally biased region" description="Low complexity" evidence="19">
    <location>
        <begin position="3076"/>
        <end position="3096"/>
    </location>
</feature>
<evidence type="ECO:0000259" key="28">
    <source>
        <dbReference type="PROSITE" id="PS50268"/>
    </source>
</evidence>
<dbReference type="Gene3D" id="2.60.220.50">
    <property type="match status" value="1"/>
</dbReference>
<feature type="compositionally biased region" description="Basic and acidic residues" evidence="19">
    <location>
        <begin position="3128"/>
        <end position="3137"/>
    </location>
</feature>
<feature type="domain" description="Cadherin" evidence="28">
    <location>
        <begin position="1127"/>
        <end position="1233"/>
    </location>
</feature>
<dbReference type="SMART" id="SM00180">
    <property type="entry name" value="EGF_Lam"/>
    <property type="match status" value="1"/>
</dbReference>
<sequence>MGRTWGHASIVALAVTLTRAYLILVPDTAPPGHVVLDAAVYKLGSERTYSIDVHRTANFVHHVLRVNRTTGLVTLRKKLRCDGVLYPNLFTFYVDSTSDRIRDIDYYSLPIRVLVTGEDCSRRHADLYDIDFDRVYDQDDAALQYEDDHMRDRRAAVYPSHPGFMDWRLMEEEELFSSQYNVLSTAYPWANAIFEDFGARNRSRNKRSLSQVPFDMAIDVKIAEAKQWISETYASFSIPTTDRWQGICLKQSQFINSLTAFLPRTVQKMCKVQFLDVSDPRFLIESSQGDLVASGDVCIQEPMWKVSVLFTFNCDRSSIVDSDHRLKIVYHHQELNDTDIARRVKRELRNQSPYFEQALYVASVAEEQPPGVVVTTVRARDPENSPVTYSMSSLLDSRSAGMFAVDTRTGVVTTQARLDRERLDVHYFRVVAQDDTFPPRSGTTTLQINVLDCNDHAPVFEMQQYEASVREGASAGTTVLTLKATDQDIGNNAQVEYSIDSVSADSLNPEDVNESIDGAKEQTDAQDVFRIDGRSGALLTRAPLDREKVSRYTVIVKATDQASPLSDRLSSSATVHVNIIDDNDNYPQFSEKTYTVTVDEDISVADNPTIAKIKATDADIGANAAIRYAIIGGNTQMQFSIDSLSGDVALVKPLDYEQVRSYRLVIRAQDGGSPSRSNTTQLLVNVKDVNDNAPRFYSSLFQESVSESVPVGYSIVRVQAYDADEGVNAELTYTLADKEYNGNNDLPITIDPRSGWVYISGQLDREVQAKYQLQVTATDNGVPPRSATASVAVVVQDVNDNDPVFSPPQYEVELAEDEPPGTPVVTVTATDADEDNRLHYEITGGNTRGRFSITSQNGRGLITVAQPLDFKQERRYVLTVTATDSGGRSDTAMVHINITDANNYAPVFENAPYTASVFEDAPIGTTVLVVSATDSDVGINAQITYSLSSEISNEAVAHHDHEFLINPHTGAITTNKLLDRETMSGYLLTVTARDGGVPSLSDTTDVEISVVDVNDNPPVFKQQLYTSSIMEDALVGTSVTQVGASDADVGLNGRVHYELEARDREEGSFVMDPASGVLRTNKALDRESVATYDLRALAVDGGTPPQSSTVIVHIKVEDINDSPPVFQSDCLTFYIPENSPIGTTVGEIRAHDPDEGPNAVIHYSIKGGDDSNSFSLETRQGSDKAELVTMVDLDYESPRKKYELVIRAASPPLWNDVRVEILVTDVNDNAPMMKDFQIIFNNFKDCFPVGPFGRVPAYDADVSNKLQYRILSGNNANLVLLNETTGAMTLSPQLNTNVPKLATMELSVTDGVNEIKAMMQLSVRLITEEMLFNSITVRLNDMTAEQFLSPLLGFFIDGLAAIIPCPKENIYVFSVQDDTDVTGNILNVSFSARRPEAEVGAGGDPSLYYSPTHLRERLYLNRATLARLATVQVLPFDDNVCIHEPCLNFEECLTVLKFGNASGFISSDSVLFRPIYPVTTFTCQCPQGFTGLREHFLCDTEVDLCYSSPCVNNGTCMRREGGYTCVCTPGFTGTNCETILTKATCDLNGDGTFCRSGSQCVARKEGGILCQGCTIDAEYTTAMCELRARSFPASSFLTFPGLKRRHRFNLKLKFATTTPSGLLVYNGRYNERHDFVALETIATGAGRAGGEGLRFSFALGGARTDLTVAAHVADGAWHTVEIRYYNRTATMIIDDCDKDLSLAGASEFGIKYACANFTRKVLPPRCDIPTETCHRFLDLTGPLQIGGLPNIPTSFQVKNKDFIGCISDIYIDHKFLDLNSYVSDNGTLAGCPQKRSQCSSAPCHHGAECSELWDSFSCECPEGYTGHDCAETTSAPWRFSGDGMLSFNPLLRPIQLPWLNALTIRTRQLDAFLMSIQVGQNSSVFISLKSGLLHYAYNGETMFLPSTNLADGIWHRIEIKWLGTDISVGIDYGLRSALLPMLANKIQGQYIGKILIGGPDTTAGLLASEVGYFEGCIQDVRVGTAQSLLNRPTVRENVRDGCQSKADCMLSICPPYSACEAEWDSTECVCERGRVGPQCTAACELRPCGPHAVCVPDDTQRGYSCKCEQGYSMTADGCTEQREEECPGGWWGVTGCGPCDCDSARGYHPHCAARDGRCRCKENHYKPPDVEECLPCQCYAAGSLNSSCEDTTGQCHCRSGVIGRACDSCSNVYAEVTPNTGCKVIYDGCPRSYSNGVWWPRTKFGVAAITDCPPGSSGKATRVCDEIQVVPWQEPDMFNCTTSTFYQLRKQLHKIETGELTVNTFVGVRLAEDLATACSKTARLFGADVLVTEGILLELMQYELHQAGLNLTHSQDKDYVRNIMKSANTILNIEYEKEWQRITKLTGHGVEHLMQKFDKYISVLAESQHDTYTSPFEIVTSDLVIGVDIVTAESIYGFEPTQLNRYNSESLTTERVILPDTSAFIHSPIQPGYYGNGKSKPKKPSSPTVSFPKYNNYVKNKNKFDKHSRVLLPLDLLGINSNSEEIASIYESRAVFSYLQYSRNTSQLMPLRMDDSVSRRWGVNITVGSPILQLALYVPEFVWSREASDNESIENGSDAAGVVYANKGQNHQTQTNQISTNPQSRNNWPHANEDDNLNGDHHGPVVIQPAYKKQDNGDSENLRENNSMYGAEKIIKVDGADNLKVMALTMAPNDKNKDGGNSSKEADKKKLVYKSLGGIRLRKPIRLQLWLDINRETFGSRTNPQCVHWSTLRGSGEWSRVGCHTEIDYDWSPYSNEPLLINCTCNHLSTFAVLVDEVDIEFIPEPSLLESVTSYSAFSISLPLLLTTWAALCLMRGGAATVSNSIHKHLVFCVFMAELLYLIALKARNSLVQNEFACKLVAMSLHYWWLAALGWAACEAWQLRRLLRELRDVNHGGLAAPLAAAYAAPAVALALAAAHRPHQYGNALFCWVSCHEPVVWWVVIPAAVYAAAAVIFLAGATHAAFTVRDHVTGFGNLRMLLAISIVCLPLLCVSWAAALILGSEAGGRRAALSSLLAGAVTLHAAAAALGHVLLNVRVRDNLRRSILRCMGKKVPPVDTSIIISSSAQNLSQVNRSALSYHSGAESGRQLRNIGISASSTTSRSTTKTSSSPYSRSDGQLRHTSTSTSNYNTSASDMPNYLRGFDSSLHTRKDEEGRRRRMAGADGEAGGEATEATDSDSDASERSLELASSHSSDDDETSTRRSSHPPSAARDRGPSSNAGSYLPNIAEGAPLGITPRWPSHIREETNRADIGRWSRETASDHEGPNPGAATPSPNPLPNPDLTSDVYQLGRHRAKPSILENVHDTYVASVDASRLPLDNRYGVMEDELMYGVLPTDTEKQMPYDPNYPMSPTMYRLPQNPYGSKTYLSASRTSDYGYSPTNYLGEHAYGSRDFRDPGNPARDFRDSGNPAREQGYPPRDFRDSGIATMLKNDYQRKMEGHYGVDYNDAVSEGSEKHHPHDKYLFPYTAEEDHVSIREAALSSHARANAGTCFSPIHLLGEKSTHIDKRLSIFVKLISKWPHRLRVWEKQANGGGCMRKIHFKSSFALLTGGVAVRKIICNHLREEDYIVSVELLIKIVYSVTRIIPKHVAKFYYIYIWQGPKRKSTTEDDAETRV</sequence>
<accession>A0ABN8J7N8</accession>
<evidence type="ECO:0000256" key="6">
    <source>
        <dbReference type="ARBA" id="ARBA00022737"/>
    </source>
</evidence>
<dbReference type="SMART" id="SM00282">
    <property type="entry name" value="LamG"/>
    <property type="match status" value="2"/>
</dbReference>
<feature type="disulfide bond" evidence="17">
    <location>
        <begin position="1820"/>
        <end position="1829"/>
    </location>
</feature>
<dbReference type="CDD" id="cd00055">
    <property type="entry name" value="EGF_Lam"/>
    <property type="match status" value="2"/>
</dbReference>
<dbReference type="InterPro" id="IPR046338">
    <property type="entry name" value="GAIN_dom_sf"/>
</dbReference>
<feature type="domain" description="EGF-like" evidence="23">
    <location>
        <begin position="1501"/>
        <end position="1537"/>
    </location>
</feature>
<feature type="transmembrane region" description="Helical" evidence="20">
    <location>
        <begin position="2959"/>
        <end position="2982"/>
    </location>
</feature>
<dbReference type="InterPro" id="IPR032471">
    <property type="entry name" value="AGRL2-4_GAIN_subdom_A"/>
</dbReference>
<feature type="compositionally biased region" description="Basic and acidic residues" evidence="19">
    <location>
        <begin position="3370"/>
        <end position="3387"/>
    </location>
</feature>
<feature type="domain" description="Cadherin" evidence="28">
    <location>
        <begin position="697"/>
        <end position="805"/>
    </location>
</feature>
<reference evidence="29" key="1">
    <citation type="submission" date="2022-03" db="EMBL/GenBank/DDBJ databases">
        <authorList>
            <person name="Martin H S."/>
        </authorList>
    </citation>
    <scope>NUCLEOTIDE SEQUENCE</scope>
</reference>
<dbReference type="CDD" id="cd11304">
    <property type="entry name" value="Cadherin_repeat"/>
    <property type="match status" value="9"/>
</dbReference>
<dbReference type="PROSITE" id="PS50221">
    <property type="entry name" value="GAIN_B"/>
    <property type="match status" value="1"/>
</dbReference>
<dbReference type="InterPro" id="IPR001881">
    <property type="entry name" value="EGF-like_Ca-bd_dom"/>
</dbReference>
<keyword evidence="21" id="KW-0732">Signal</keyword>
<feature type="domain" description="Cadherin" evidence="28">
    <location>
        <begin position="806"/>
        <end position="908"/>
    </location>
</feature>
<gene>
    <name evidence="29" type="ORF">IPOD504_LOCUS16853</name>
</gene>
<dbReference type="SMART" id="SM00112">
    <property type="entry name" value="CA"/>
    <property type="match status" value="8"/>
</dbReference>
<dbReference type="Gene3D" id="2.60.40.60">
    <property type="entry name" value="Cadherins"/>
    <property type="match status" value="9"/>
</dbReference>
<keyword evidence="4 17" id="KW-0245">EGF-like domain</keyword>
<dbReference type="PROSITE" id="PS01186">
    <property type="entry name" value="EGF_2"/>
    <property type="match status" value="3"/>
</dbReference>
<dbReference type="InterPro" id="IPR056286">
    <property type="entry name" value="Cadherin_CELSR1-3_9th"/>
</dbReference>
<dbReference type="SUPFAM" id="SSF57196">
    <property type="entry name" value="EGF/Laminin"/>
    <property type="match status" value="2"/>
</dbReference>
<evidence type="ECO:0000259" key="23">
    <source>
        <dbReference type="PROSITE" id="PS50026"/>
    </source>
</evidence>
<feature type="domain" description="G-protein coupled receptors family 2 profile 1" evidence="26">
    <location>
        <begin position="2168"/>
        <end position="2244"/>
    </location>
</feature>
<dbReference type="PROSITE" id="PS50227">
    <property type="entry name" value="G_PROTEIN_RECEP_F2_3"/>
    <property type="match status" value="1"/>
</dbReference>
<keyword evidence="10 20" id="KW-0472">Membrane</keyword>
<feature type="non-terminal residue" evidence="29">
    <location>
        <position position="3597"/>
    </location>
</feature>
<dbReference type="InterPro" id="IPR036445">
    <property type="entry name" value="GPCR_2_extracell_dom_sf"/>
</dbReference>
<dbReference type="PROSITE" id="PS01248">
    <property type="entry name" value="EGF_LAM_1"/>
    <property type="match status" value="1"/>
</dbReference>
<dbReference type="InterPro" id="IPR015919">
    <property type="entry name" value="Cadherin-like_sf"/>
</dbReference>
<evidence type="ECO:0000259" key="22">
    <source>
        <dbReference type="PROSITE" id="PS50025"/>
    </source>
</evidence>
<feature type="domain" description="EGF-like" evidence="23">
    <location>
        <begin position="1794"/>
        <end position="1830"/>
    </location>
</feature>
<feature type="domain" description="Cadherin" evidence="28">
    <location>
        <begin position="461"/>
        <end position="589"/>
    </location>
</feature>
<feature type="domain" description="EGF-like" evidence="23">
    <location>
        <begin position="2041"/>
        <end position="2079"/>
    </location>
</feature>
<feature type="domain" description="Cadherin" evidence="28">
    <location>
        <begin position="590"/>
        <end position="696"/>
    </location>
</feature>
<dbReference type="Gene3D" id="1.20.1070.10">
    <property type="entry name" value="Rhodopsin 7-helix transmembrane proteins"/>
    <property type="match status" value="1"/>
</dbReference>
<evidence type="ECO:0000256" key="13">
    <source>
        <dbReference type="ARBA" id="ARBA00023180"/>
    </source>
</evidence>
<comment type="subcellular location">
    <subcellularLocation>
        <location evidence="1">Cell membrane</location>
        <topology evidence="1">Multi-pass membrane protein</topology>
    </subcellularLocation>
</comment>
<dbReference type="Pfam" id="PF16489">
    <property type="entry name" value="GAIN"/>
    <property type="match status" value="1"/>
</dbReference>
<dbReference type="SMART" id="SM00181">
    <property type="entry name" value="EGF"/>
    <property type="match status" value="6"/>
</dbReference>
<comment type="caution">
    <text evidence="17">Lacks conserved residue(s) required for the propagation of feature annotation.</text>
</comment>
<dbReference type="Pfam" id="PF00002">
    <property type="entry name" value="7tm_2"/>
    <property type="match status" value="1"/>
</dbReference>
<evidence type="ECO:0000256" key="7">
    <source>
        <dbReference type="ARBA" id="ARBA00022837"/>
    </source>
</evidence>
<feature type="domain" description="Cadherin" evidence="28">
    <location>
        <begin position="1249"/>
        <end position="1352"/>
    </location>
</feature>
<dbReference type="Gene3D" id="2.60.120.200">
    <property type="match status" value="2"/>
</dbReference>
<keyword evidence="15 18" id="KW-0424">Laminin EGF-like domain</keyword>
<dbReference type="PROSITE" id="PS50025">
    <property type="entry name" value="LAM_G_DOMAIN"/>
    <property type="match status" value="2"/>
</dbReference>
<feature type="compositionally biased region" description="Basic and acidic residues" evidence="19">
    <location>
        <begin position="3223"/>
        <end position="3246"/>
    </location>
</feature>
<dbReference type="SUPFAM" id="SSF49899">
    <property type="entry name" value="Concanavalin A-like lectins/glucanases"/>
    <property type="match status" value="2"/>
</dbReference>
<evidence type="ECO:0000259" key="26">
    <source>
        <dbReference type="PROSITE" id="PS50227"/>
    </source>
</evidence>
<feature type="transmembrane region" description="Helical" evidence="20">
    <location>
        <begin position="2918"/>
        <end position="2947"/>
    </location>
</feature>
<feature type="chain" id="PRO_5046493735" description="Protocadherin-like wing polarity protein stan" evidence="21">
    <location>
        <begin position="21"/>
        <end position="3597"/>
    </location>
</feature>
<dbReference type="SUPFAM" id="SSF49313">
    <property type="entry name" value="Cadherin-like"/>
    <property type="match status" value="9"/>
</dbReference>
<dbReference type="PROSITE" id="PS50026">
    <property type="entry name" value="EGF_3"/>
    <property type="match status" value="4"/>
</dbReference>
<dbReference type="InterPro" id="IPR000203">
    <property type="entry name" value="GPS"/>
</dbReference>
<keyword evidence="30" id="KW-1185">Reference proteome</keyword>
<evidence type="ECO:0000256" key="1">
    <source>
        <dbReference type="ARBA" id="ARBA00004651"/>
    </source>
</evidence>
<dbReference type="InterPro" id="IPR002049">
    <property type="entry name" value="LE_dom"/>
</dbReference>
<dbReference type="InterPro" id="IPR017981">
    <property type="entry name" value="GPCR_2-like_7TM"/>
</dbReference>
<feature type="domain" description="Laminin EGF-like" evidence="24">
    <location>
        <begin position="2136"/>
        <end position="2184"/>
    </location>
</feature>
<dbReference type="PROSITE" id="PS00022">
    <property type="entry name" value="EGF_1"/>
    <property type="match status" value="3"/>
</dbReference>
<dbReference type="PROSITE" id="PS00232">
    <property type="entry name" value="CADHERIN_1"/>
    <property type="match status" value="6"/>
</dbReference>
<evidence type="ECO:0000256" key="21">
    <source>
        <dbReference type="SAM" id="SignalP"/>
    </source>
</evidence>
<feature type="domain" description="G-protein coupled receptors family 2 profile 2" evidence="27">
    <location>
        <begin position="2770"/>
        <end position="3015"/>
    </location>
</feature>
<evidence type="ECO:0000256" key="16">
    <source>
        <dbReference type="PROSITE-ProRule" id="PRU00043"/>
    </source>
</evidence>
<feature type="domain" description="Cadherin" evidence="28">
    <location>
        <begin position="1021"/>
        <end position="1126"/>
    </location>
</feature>
<evidence type="ECO:0000256" key="4">
    <source>
        <dbReference type="ARBA" id="ARBA00022536"/>
    </source>
</evidence>
<feature type="disulfide bond" evidence="18">
    <location>
        <begin position="2157"/>
        <end position="2166"/>
    </location>
</feature>
<evidence type="ECO:0000256" key="5">
    <source>
        <dbReference type="ARBA" id="ARBA00022692"/>
    </source>
</evidence>
<dbReference type="Pfam" id="PF02210">
    <property type="entry name" value="Laminin_G_2"/>
    <property type="match status" value="2"/>
</dbReference>
<name>A0ABN8J7N8_9NEOP</name>
<dbReference type="Pfam" id="PF00028">
    <property type="entry name" value="Cadherin"/>
    <property type="match status" value="8"/>
</dbReference>
<evidence type="ECO:0000256" key="18">
    <source>
        <dbReference type="PROSITE-ProRule" id="PRU00460"/>
    </source>
</evidence>
<dbReference type="PANTHER" id="PTHR24026:SF51">
    <property type="entry name" value="PROTOCADHERIN-LIKE WING POLARITY PROTEIN STAN"/>
    <property type="match status" value="1"/>
</dbReference>
<feature type="compositionally biased region" description="Polar residues" evidence="19">
    <location>
        <begin position="2571"/>
        <end position="2589"/>
    </location>
</feature>
<keyword evidence="2" id="KW-0217">Developmental protein</keyword>
<feature type="domain" description="Laminin G" evidence="22">
    <location>
        <begin position="1586"/>
        <end position="1791"/>
    </location>
</feature>
<evidence type="ECO:0000259" key="24">
    <source>
        <dbReference type="PROSITE" id="PS50027"/>
    </source>
</evidence>
<feature type="transmembrane region" description="Helical" evidence="20">
    <location>
        <begin position="2806"/>
        <end position="2825"/>
    </location>
</feature>
<keyword evidence="6" id="KW-0677">Repeat</keyword>
<keyword evidence="11 17" id="KW-1015">Disulfide bond</keyword>
<evidence type="ECO:0008006" key="31">
    <source>
        <dbReference type="Google" id="ProtNLM"/>
    </source>
</evidence>
<feature type="disulfide bond" evidence="18">
    <location>
        <begin position="2138"/>
        <end position="2155"/>
    </location>
</feature>
<proteinExistence type="predicted"/>